<keyword evidence="1" id="KW-0812">Transmembrane</keyword>
<feature type="transmembrane region" description="Helical" evidence="1">
    <location>
        <begin position="120"/>
        <end position="136"/>
    </location>
</feature>
<keyword evidence="1" id="KW-1133">Transmembrane helix</keyword>
<name>A0A6J4RM64_9ACTN</name>
<dbReference type="AlphaFoldDB" id="A0A6J4RM64"/>
<feature type="transmembrane region" description="Helical" evidence="1">
    <location>
        <begin position="93"/>
        <end position="114"/>
    </location>
</feature>
<feature type="transmembrane region" description="Helical" evidence="1">
    <location>
        <begin position="59"/>
        <end position="81"/>
    </location>
</feature>
<gene>
    <name evidence="2" type="ORF">AVDCRST_MAG69-9</name>
</gene>
<accession>A0A6J4RM64</accession>
<evidence type="ECO:0000313" key="2">
    <source>
        <dbReference type="EMBL" id="CAA9469911.1"/>
    </source>
</evidence>
<sequence length="142" mass="14148">MGAVLLAPAFPALAGRAPALAERVALGAAGAWWLLVAEFLLDRRLLHGIGAADALTAPLAVAAVGLGALWALAAALLPLLVRGRSRALDAGAAILWAGGVVAGTVAVGESAGVAEPSEPGALLAAGLLSVVVAAWRRDRPRW</sequence>
<protein>
    <submittedName>
        <fullName evidence="2">Uncharacterized protein</fullName>
    </submittedName>
</protein>
<organism evidence="2">
    <name type="scientific">uncultured Solirubrobacteraceae bacterium</name>
    <dbReference type="NCBI Taxonomy" id="1162706"/>
    <lineage>
        <taxon>Bacteria</taxon>
        <taxon>Bacillati</taxon>
        <taxon>Actinomycetota</taxon>
        <taxon>Thermoleophilia</taxon>
        <taxon>Solirubrobacterales</taxon>
        <taxon>Solirubrobacteraceae</taxon>
        <taxon>environmental samples</taxon>
    </lineage>
</organism>
<proteinExistence type="predicted"/>
<dbReference type="EMBL" id="CADCVP010000003">
    <property type="protein sequence ID" value="CAA9469911.1"/>
    <property type="molecule type" value="Genomic_DNA"/>
</dbReference>
<reference evidence="2" key="1">
    <citation type="submission" date="2020-02" db="EMBL/GenBank/DDBJ databases">
        <authorList>
            <person name="Meier V. D."/>
        </authorList>
    </citation>
    <scope>NUCLEOTIDE SEQUENCE</scope>
    <source>
        <strain evidence="2">AVDCRST_MAG69</strain>
    </source>
</reference>
<keyword evidence="1" id="KW-0472">Membrane</keyword>
<evidence type="ECO:0000256" key="1">
    <source>
        <dbReference type="SAM" id="Phobius"/>
    </source>
</evidence>